<protein>
    <submittedName>
        <fullName evidence="3">Uncharacterized protein</fullName>
    </submittedName>
</protein>
<accession>A0ABD0QTJ2</accession>
<evidence type="ECO:0000313" key="4">
    <source>
        <dbReference type="Proteomes" id="UP001529510"/>
    </source>
</evidence>
<keyword evidence="2" id="KW-0812">Transmembrane</keyword>
<reference evidence="3 4" key="1">
    <citation type="submission" date="2024-05" db="EMBL/GenBank/DDBJ databases">
        <title>Genome sequencing and assembly of Indian major carp, Cirrhinus mrigala (Hamilton, 1822).</title>
        <authorList>
            <person name="Mohindra V."/>
            <person name="Chowdhury L.M."/>
            <person name="Lal K."/>
            <person name="Jena J.K."/>
        </authorList>
    </citation>
    <scope>NUCLEOTIDE SEQUENCE [LARGE SCALE GENOMIC DNA]</scope>
    <source>
        <strain evidence="3">CM1030</strain>
        <tissue evidence="3">Blood</tissue>
    </source>
</reference>
<feature type="non-terminal residue" evidence="3">
    <location>
        <position position="1"/>
    </location>
</feature>
<dbReference type="Proteomes" id="UP001529510">
    <property type="component" value="Unassembled WGS sequence"/>
</dbReference>
<feature type="transmembrane region" description="Helical" evidence="2">
    <location>
        <begin position="15"/>
        <end position="35"/>
    </location>
</feature>
<feature type="non-terminal residue" evidence="3">
    <location>
        <position position="70"/>
    </location>
</feature>
<dbReference type="PANTHER" id="PTHR11360:SF19">
    <property type="entry name" value="MONOCARBOXYLATE TRANSPORTER 13"/>
    <property type="match status" value="1"/>
</dbReference>
<keyword evidence="2" id="KW-1133">Transmembrane helix</keyword>
<proteinExistence type="predicted"/>
<dbReference type="InterPro" id="IPR050327">
    <property type="entry name" value="Proton-linked_MCT"/>
</dbReference>
<evidence type="ECO:0000313" key="3">
    <source>
        <dbReference type="EMBL" id="KAL0189358.1"/>
    </source>
</evidence>
<dbReference type="SUPFAM" id="SSF103473">
    <property type="entry name" value="MFS general substrate transporter"/>
    <property type="match status" value="1"/>
</dbReference>
<evidence type="ECO:0000256" key="1">
    <source>
        <dbReference type="ARBA" id="ARBA00004141"/>
    </source>
</evidence>
<dbReference type="AlphaFoldDB" id="A0ABD0QTJ2"/>
<comment type="caution">
    <text evidence="3">The sequence shown here is derived from an EMBL/GenBank/DDBJ whole genome shotgun (WGS) entry which is preliminary data.</text>
</comment>
<dbReference type="PANTHER" id="PTHR11360">
    <property type="entry name" value="MONOCARBOXYLATE TRANSPORTER"/>
    <property type="match status" value="1"/>
</dbReference>
<dbReference type="EMBL" id="JAMKFB020000007">
    <property type="protein sequence ID" value="KAL0189358.1"/>
    <property type="molecule type" value="Genomic_DNA"/>
</dbReference>
<gene>
    <name evidence="3" type="ORF">M9458_016457</name>
</gene>
<keyword evidence="2" id="KW-0472">Membrane</keyword>
<keyword evidence="4" id="KW-1185">Reference proteome</keyword>
<dbReference type="InterPro" id="IPR036259">
    <property type="entry name" value="MFS_trans_sf"/>
</dbReference>
<name>A0ABD0QTJ2_CIRMR</name>
<sequence>EEEQSSPQMAAPDGGWGWVVVGSLFFSSALVFGLIRSLGVFFVEFVQYFGESAQAVSWITSIGLGMQQLL</sequence>
<organism evidence="3 4">
    <name type="scientific">Cirrhinus mrigala</name>
    <name type="common">Mrigala</name>
    <dbReference type="NCBI Taxonomy" id="683832"/>
    <lineage>
        <taxon>Eukaryota</taxon>
        <taxon>Metazoa</taxon>
        <taxon>Chordata</taxon>
        <taxon>Craniata</taxon>
        <taxon>Vertebrata</taxon>
        <taxon>Euteleostomi</taxon>
        <taxon>Actinopterygii</taxon>
        <taxon>Neopterygii</taxon>
        <taxon>Teleostei</taxon>
        <taxon>Ostariophysi</taxon>
        <taxon>Cypriniformes</taxon>
        <taxon>Cyprinidae</taxon>
        <taxon>Labeoninae</taxon>
        <taxon>Labeonini</taxon>
        <taxon>Cirrhinus</taxon>
    </lineage>
</organism>
<evidence type="ECO:0000256" key="2">
    <source>
        <dbReference type="SAM" id="Phobius"/>
    </source>
</evidence>
<dbReference type="GO" id="GO:0016020">
    <property type="term" value="C:membrane"/>
    <property type="evidence" value="ECO:0007669"/>
    <property type="project" value="UniProtKB-SubCell"/>
</dbReference>
<comment type="subcellular location">
    <subcellularLocation>
        <location evidence="1">Membrane</location>
        <topology evidence="1">Multi-pass membrane protein</topology>
    </subcellularLocation>
</comment>